<dbReference type="InterPro" id="IPR044978">
    <property type="entry name" value="GRV2/DNAJC13"/>
</dbReference>
<dbReference type="Proteomes" id="UP000037460">
    <property type="component" value="Unassembled WGS sequence"/>
</dbReference>
<evidence type="ECO:0000313" key="2">
    <source>
        <dbReference type="Proteomes" id="UP000037460"/>
    </source>
</evidence>
<reference evidence="2" key="1">
    <citation type="journal article" date="2015" name="PLoS Genet.">
        <title>Genome Sequence and Transcriptome Analyses of Chrysochromulina tobin: Metabolic Tools for Enhanced Algal Fitness in the Prominent Order Prymnesiales (Haptophyceae).</title>
        <authorList>
            <person name="Hovde B.T."/>
            <person name="Deodato C.R."/>
            <person name="Hunsperger H.M."/>
            <person name="Ryken S.A."/>
            <person name="Yost W."/>
            <person name="Jha R.K."/>
            <person name="Patterson J."/>
            <person name="Monnat R.J. Jr."/>
            <person name="Barlow S.B."/>
            <person name="Starkenburg S.R."/>
            <person name="Cattolico R.A."/>
        </authorList>
    </citation>
    <scope>NUCLEOTIDE SEQUENCE</scope>
    <source>
        <strain evidence="2">CCMP291</strain>
    </source>
</reference>
<proteinExistence type="predicted"/>
<dbReference type="PANTHER" id="PTHR36983:SF2">
    <property type="entry name" value="DNAJ HOMOLOG SUBFAMILY C MEMBER 13"/>
    <property type="match status" value="1"/>
</dbReference>
<dbReference type="AlphaFoldDB" id="A0A0M0J9Z3"/>
<gene>
    <name evidence="1" type="ORF">Ctob_001047</name>
</gene>
<protein>
    <submittedName>
        <fullName evidence="1">Uncharacterized protein</fullName>
    </submittedName>
</protein>
<keyword evidence="2" id="KW-1185">Reference proteome</keyword>
<sequence length="557" mass="58402">LQGASIEVRAAAVDTLCALLADATVGPAAEELLDRCLAPQFVDELACMSFGEASALLAQLDANHSNPLLIWHAERRSRLRLALEDELSPIVESLRCNLRCNLRCDLEEDELGPIVELLGVGDGRGGGPSTAPSTALRTALSTAPSTAPVRSDVGWAPCWAPTALLAKLAAAETDLNVGGLFLEPFVAADGKFSFATAAAAGHFLVALITALRDLSRPLHSADDALYAQDDAICAQDDALDAETAVVRLGRHAALMWKALLQLLTLHASLCTHRACVAAADFFFGSVRSPMPLSVLSLVLQVLQALSKPGGAVVGAIEFASSVKGAHLLGLVALSTRTPTLAAGSLGLVVDLVRRSPAAVLAFLRLGGLVLLLRPLLGPVAPAAVTPVAPAAVTPAAVTPAAVTPAAVTPAAVTPAAVTETRLLIVRVLSALTSDSRHGAEIAECVCELFTMRFRMLLEGAGAHPEAFLAFLEADHTAGPSYSTIAREWDAKRRTQLHALLEQALLEQEGRHILRAVDETNADGTVPLPAWVRCQERIEQAWQSQSPEVAALSRLAEL</sequence>
<feature type="non-terminal residue" evidence="1">
    <location>
        <position position="557"/>
    </location>
</feature>
<dbReference type="GO" id="GO:0006898">
    <property type="term" value="P:receptor-mediated endocytosis"/>
    <property type="evidence" value="ECO:0007669"/>
    <property type="project" value="TreeGrafter"/>
</dbReference>
<organism evidence="1 2">
    <name type="scientific">Chrysochromulina tobinii</name>
    <dbReference type="NCBI Taxonomy" id="1460289"/>
    <lineage>
        <taxon>Eukaryota</taxon>
        <taxon>Haptista</taxon>
        <taxon>Haptophyta</taxon>
        <taxon>Prymnesiophyceae</taxon>
        <taxon>Prymnesiales</taxon>
        <taxon>Chrysochromulinaceae</taxon>
        <taxon>Chrysochromulina</taxon>
    </lineage>
</organism>
<dbReference type="EMBL" id="JWZX01003227">
    <property type="protein sequence ID" value="KOO23023.1"/>
    <property type="molecule type" value="Genomic_DNA"/>
</dbReference>
<evidence type="ECO:0000313" key="1">
    <source>
        <dbReference type="EMBL" id="KOO23023.1"/>
    </source>
</evidence>
<feature type="non-terminal residue" evidence="1">
    <location>
        <position position="1"/>
    </location>
</feature>
<dbReference type="GO" id="GO:0010008">
    <property type="term" value="C:endosome membrane"/>
    <property type="evidence" value="ECO:0007669"/>
    <property type="project" value="TreeGrafter"/>
</dbReference>
<accession>A0A0M0J9Z3</accession>
<comment type="caution">
    <text evidence="1">The sequence shown here is derived from an EMBL/GenBank/DDBJ whole genome shotgun (WGS) entry which is preliminary data.</text>
</comment>
<dbReference type="GO" id="GO:2000641">
    <property type="term" value="P:regulation of early endosome to late endosome transport"/>
    <property type="evidence" value="ECO:0007669"/>
    <property type="project" value="InterPro"/>
</dbReference>
<dbReference type="PANTHER" id="PTHR36983">
    <property type="entry name" value="DNAJ HOMOLOG SUBFAMILY C MEMBER 13"/>
    <property type="match status" value="1"/>
</dbReference>
<dbReference type="GO" id="GO:0007032">
    <property type="term" value="P:endosome organization"/>
    <property type="evidence" value="ECO:0007669"/>
    <property type="project" value="InterPro"/>
</dbReference>
<name>A0A0M0J9Z3_9EUKA</name>